<reference evidence="4 5" key="1">
    <citation type="submission" date="2018-05" db="EMBL/GenBank/DDBJ databases">
        <title>Acuticoccus sediminis sp. nov., isolated from deep-sea sediment of Indian Ocean.</title>
        <authorList>
            <person name="Liu X."/>
            <person name="Lai Q."/>
            <person name="Du Y."/>
            <person name="Sun F."/>
            <person name="Zhang X."/>
            <person name="Wang S."/>
            <person name="Shao Z."/>
        </authorList>
    </citation>
    <scope>NUCLEOTIDE SEQUENCE [LARGE SCALE GENOMIC DNA]</scope>
    <source>
        <strain evidence="4 5">PTG4-2</strain>
    </source>
</reference>
<dbReference type="PANTHER" id="PTHR46696:SF3">
    <property type="entry name" value="PULCHERRIMINIC ACID SYNTHASE"/>
    <property type="match status" value="1"/>
</dbReference>
<keyword evidence="3" id="KW-0479">Metal-binding</keyword>
<evidence type="ECO:0000256" key="3">
    <source>
        <dbReference type="RuleBase" id="RU000461"/>
    </source>
</evidence>
<dbReference type="OrthoDB" id="9801155at2"/>
<dbReference type="InterPro" id="IPR002397">
    <property type="entry name" value="Cyt_P450_B"/>
</dbReference>
<dbReference type="PANTHER" id="PTHR46696">
    <property type="entry name" value="P450, PUTATIVE (EUROFUNG)-RELATED"/>
    <property type="match status" value="1"/>
</dbReference>
<accession>A0A8B2NHF6</accession>
<keyword evidence="3" id="KW-0408">Iron</keyword>
<dbReference type="InterPro" id="IPR036396">
    <property type="entry name" value="Cyt_P450_sf"/>
</dbReference>
<comment type="caution">
    <text evidence="4">The sequence shown here is derived from an EMBL/GenBank/DDBJ whole genome shotgun (WGS) entry which is preliminary data.</text>
</comment>
<dbReference type="Pfam" id="PF00067">
    <property type="entry name" value="p450"/>
    <property type="match status" value="1"/>
</dbReference>
<keyword evidence="3" id="KW-0503">Monooxygenase</keyword>
<dbReference type="PROSITE" id="PS00086">
    <property type="entry name" value="CYTOCHROME_P450"/>
    <property type="match status" value="1"/>
</dbReference>
<dbReference type="AlphaFoldDB" id="A0A8B2NHF6"/>
<dbReference type="GO" id="GO:0020037">
    <property type="term" value="F:heme binding"/>
    <property type="evidence" value="ECO:0007669"/>
    <property type="project" value="InterPro"/>
</dbReference>
<comment type="similarity">
    <text evidence="2 3">Belongs to the cytochrome P450 family.</text>
</comment>
<name>A0A8B2NHF6_9HYPH</name>
<protein>
    <recommendedName>
        <fullName evidence="6">Cytochrome P450</fullName>
    </recommendedName>
</protein>
<comment type="cofactor">
    <cofactor evidence="1">
        <name>heme</name>
        <dbReference type="ChEBI" id="CHEBI:30413"/>
    </cofactor>
</comment>
<dbReference type="Proteomes" id="UP000249590">
    <property type="component" value="Unassembled WGS sequence"/>
</dbReference>
<keyword evidence="5" id="KW-1185">Reference proteome</keyword>
<dbReference type="GO" id="GO:0004497">
    <property type="term" value="F:monooxygenase activity"/>
    <property type="evidence" value="ECO:0007669"/>
    <property type="project" value="UniProtKB-KW"/>
</dbReference>
<evidence type="ECO:0000256" key="1">
    <source>
        <dbReference type="ARBA" id="ARBA00001971"/>
    </source>
</evidence>
<dbReference type="SUPFAM" id="SSF48264">
    <property type="entry name" value="Cytochrome P450"/>
    <property type="match status" value="1"/>
</dbReference>
<dbReference type="GO" id="GO:0016705">
    <property type="term" value="F:oxidoreductase activity, acting on paired donors, with incorporation or reduction of molecular oxygen"/>
    <property type="evidence" value="ECO:0007669"/>
    <property type="project" value="InterPro"/>
</dbReference>
<dbReference type="PRINTS" id="PR00359">
    <property type="entry name" value="BP450"/>
</dbReference>
<dbReference type="GO" id="GO:0005506">
    <property type="term" value="F:iron ion binding"/>
    <property type="evidence" value="ECO:0007669"/>
    <property type="project" value="InterPro"/>
</dbReference>
<keyword evidence="3" id="KW-0349">Heme</keyword>
<dbReference type="Gene3D" id="1.10.630.10">
    <property type="entry name" value="Cytochrome P450"/>
    <property type="match status" value="1"/>
</dbReference>
<dbReference type="InterPro" id="IPR001128">
    <property type="entry name" value="Cyt_P450"/>
</dbReference>
<dbReference type="EMBL" id="QHHQ01000011">
    <property type="protein sequence ID" value="RAH96762.1"/>
    <property type="molecule type" value="Genomic_DNA"/>
</dbReference>
<evidence type="ECO:0008006" key="6">
    <source>
        <dbReference type="Google" id="ProtNLM"/>
    </source>
</evidence>
<dbReference type="InterPro" id="IPR017972">
    <property type="entry name" value="Cyt_P450_CS"/>
</dbReference>
<dbReference type="PRINTS" id="PR00385">
    <property type="entry name" value="P450"/>
</dbReference>
<evidence type="ECO:0000313" key="4">
    <source>
        <dbReference type="EMBL" id="RAH96762.1"/>
    </source>
</evidence>
<proteinExistence type="inferred from homology"/>
<evidence type="ECO:0000256" key="2">
    <source>
        <dbReference type="ARBA" id="ARBA00010617"/>
    </source>
</evidence>
<gene>
    <name evidence="4" type="ORF">DLJ53_31355</name>
</gene>
<sequence length="397" mass="44594">MTDDATTDDMPVLRWEDEQTSENPIAFLTDLASKCPYASSDKGLAVLRREEARDILRRDLPIAVYHIPEEVSPYLSERTKEPLLTRHGPEHLALRKILTRVFRGHVLETLRPRIRERFEELLDPIMERGEGDLVKELFHPFPAHVLAPILGLPMKDIDMVSAWVDSSARWTDIFLPREKLSEIEAAWRSLEAYLLGLLRERREDLKDDIFSELIRAMEGHRELEVVGIAMELTRAGMDTTRRQLANTMMALLENPSEWAKLSADPALAPGAVEEGLRYASITHHMSRQAVAPTEFAGMPAEAGEVATVLAMAVNRDPRAFENPDSFDIHRGRNAHMTFGFGSHACIGAPLARMEMIEAFTVLAERIGTIEVTGPIERAKVTIGMVPTTLPVRVTPRA</sequence>
<keyword evidence="3" id="KW-0560">Oxidoreductase</keyword>
<evidence type="ECO:0000313" key="5">
    <source>
        <dbReference type="Proteomes" id="UP000249590"/>
    </source>
</evidence>
<dbReference type="RefSeq" id="WP_111352285.1">
    <property type="nucleotide sequence ID" value="NZ_QHHQ01000011.1"/>
</dbReference>
<organism evidence="4 5">
    <name type="scientific">Acuticoccus sediminis</name>
    <dbReference type="NCBI Taxonomy" id="2184697"/>
    <lineage>
        <taxon>Bacteria</taxon>
        <taxon>Pseudomonadati</taxon>
        <taxon>Pseudomonadota</taxon>
        <taxon>Alphaproteobacteria</taxon>
        <taxon>Hyphomicrobiales</taxon>
        <taxon>Amorphaceae</taxon>
        <taxon>Acuticoccus</taxon>
    </lineage>
</organism>